<dbReference type="PANTHER" id="PTHR43194">
    <property type="entry name" value="HYDROLASE ALPHA/BETA FOLD FAMILY"/>
    <property type="match status" value="1"/>
</dbReference>
<feature type="domain" description="AB hydrolase-1" evidence="1">
    <location>
        <begin position="7"/>
        <end position="150"/>
    </location>
</feature>
<dbReference type="Gene3D" id="3.40.50.1820">
    <property type="entry name" value="alpha/beta hydrolase"/>
    <property type="match status" value="1"/>
</dbReference>
<evidence type="ECO:0000313" key="3">
    <source>
        <dbReference type="Proteomes" id="UP000298664"/>
    </source>
</evidence>
<accession>A0AAF0H4R8</accession>
<dbReference type="Pfam" id="PF00561">
    <property type="entry name" value="Abhydrolase_1"/>
    <property type="match status" value="1"/>
</dbReference>
<gene>
    <name evidence="2" type="ORF">CFBP5477_010515</name>
</gene>
<evidence type="ECO:0000313" key="2">
    <source>
        <dbReference type="EMBL" id="WHA40264.1"/>
    </source>
</evidence>
<dbReference type="InterPro" id="IPR029058">
    <property type="entry name" value="AB_hydrolase_fold"/>
</dbReference>
<evidence type="ECO:0000259" key="1">
    <source>
        <dbReference type="Pfam" id="PF00561"/>
    </source>
</evidence>
<dbReference type="EMBL" id="CP124733">
    <property type="protein sequence ID" value="WHA40264.1"/>
    <property type="molecule type" value="Genomic_DNA"/>
</dbReference>
<sequence length="250" mass="26811">MPAISQPVVLVHGLIGNLSDHHILAAFDGVDVHAPDLIGYGEYSDKGTDALTLLDQANHVASYIRRLGTQQVHLIGHSVGGAVSALLCQHHPDLVASFTSVEGNFTLNDAFWSGQIASKPLAEVADIIAGYEADPSQWIAKAGVPIHDWTAALAKSWLQNQPASTIRAQAKAVVEATGTETYLAGFRETMESGLPVYLIAGSRSSAGWDVPRWANDLCRMRVNIPDTGHLMMAENPSLFASTVLNCLSYR</sequence>
<proteinExistence type="predicted"/>
<dbReference type="InterPro" id="IPR000073">
    <property type="entry name" value="AB_hydrolase_1"/>
</dbReference>
<keyword evidence="2" id="KW-0378">Hydrolase</keyword>
<dbReference type="InterPro" id="IPR050228">
    <property type="entry name" value="Carboxylesterase_BioH"/>
</dbReference>
<protein>
    <submittedName>
        <fullName evidence="2">Alpha/beta hydrolase</fullName>
    </submittedName>
</protein>
<name>A0AAF0H4R8_9HYPH</name>
<dbReference type="GO" id="GO:0016787">
    <property type="term" value="F:hydrolase activity"/>
    <property type="evidence" value="ECO:0007669"/>
    <property type="project" value="UniProtKB-KW"/>
</dbReference>
<dbReference type="PANTHER" id="PTHR43194:SF2">
    <property type="entry name" value="PEROXISOMAL MEMBRANE PROTEIN LPX1"/>
    <property type="match status" value="1"/>
</dbReference>
<dbReference type="SUPFAM" id="SSF53474">
    <property type="entry name" value="alpha/beta-Hydrolases"/>
    <property type="match status" value="1"/>
</dbReference>
<organism evidence="2 3">
    <name type="scientific">Agrobacterium larrymoorei</name>
    <dbReference type="NCBI Taxonomy" id="160699"/>
    <lineage>
        <taxon>Bacteria</taxon>
        <taxon>Pseudomonadati</taxon>
        <taxon>Pseudomonadota</taxon>
        <taxon>Alphaproteobacteria</taxon>
        <taxon>Hyphomicrobiales</taxon>
        <taxon>Rhizobiaceae</taxon>
        <taxon>Rhizobium/Agrobacterium group</taxon>
        <taxon>Agrobacterium</taxon>
    </lineage>
</organism>
<dbReference type="AlphaFoldDB" id="A0AAF0H4R8"/>
<dbReference type="Proteomes" id="UP000298664">
    <property type="component" value="Chromosome Circular"/>
</dbReference>
<reference evidence="2" key="1">
    <citation type="submission" date="2023-05" db="EMBL/GenBank/DDBJ databases">
        <title>Complete genome sequence of Agrobacterium larrymoorei CFBP5477.</title>
        <authorList>
            <person name="Yen H.-C."/>
            <person name="Chou L."/>
            <person name="Lin Y.-C."/>
            <person name="Lai E.-M."/>
            <person name="Kuo C.-H."/>
        </authorList>
    </citation>
    <scope>NUCLEOTIDE SEQUENCE</scope>
    <source>
        <strain evidence="2">CFBP5477</strain>
    </source>
</reference>
<dbReference type="RefSeq" id="WP_137393489.1">
    <property type="nucleotide sequence ID" value="NZ_CP124733.1"/>
</dbReference>